<reference evidence="1" key="1">
    <citation type="submission" date="2021-04" db="EMBL/GenBank/DDBJ databases">
        <authorList>
            <consortium name="Molecular Ecology Group"/>
        </authorList>
    </citation>
    <scope>NUCLEOTIDE SEQUENCE</scope>
</reference>
<organism evidence="1 2">
    <name type="scientific">Candidula unifasciata</name>
    <dbReference type="NCBI Taxonomy" id="100452"/>
    <lineage>
        <taxon>Eukaryota</taxon>
        <taxon>Metazoa</taxon>
        <taxon>Spiralia</taxon>
        <taxon>Lophotrochozoa</taxon>
        <taxon>Mollusca</taxon>
        <taxon>Gastropoda</taxon>
        <taxon>Heterobranchia</taxon>
        <taxon>Euthyneura</taxon>
        <taxon>Panpulmonata</taxon>
        <taxon>Eupulmonata</taxon>
        <taxon>Stylommatophora</taxon>
        <taxon>Helicina</taxon>
        <taxon>Helicoidea</taxon>
        <taxon>Geomitridae</taxon>
        <taxon>Candidula</taxon>
    </lineage>
</organism>
<evidence type="ECO:0000313" key="2">
    <source>
        <dbReference type="Proteomes" id="UP000678393"/>
    </source>
</evidence>
<feature type="non-terminal residue" evidence="1">
    <location>
        <position position="1"/>
    </location>
</feature>
<accession>A0A8S3ZXU5</accession>
<name>A0A8S3ZXU5_9EUPU</name>
<dbReference type="Proteomes" id="UP000678393">
    <property type="component" value="Unassembled WGS sequence"/>
</dbReference>
<dbReference type="EMBL" id="CAJHNH020007013">
    <property type="protein sequence ID" value="CAG5134299.1"/>
    <property type="molecule type" value="Genomic_DNA"/>
</dbReference>
<gene>
    <name evidence="1" type="ORF">CUNI_LOCUS19857</name>
</gene>
<dbReference type="AlphaFoldDB" id="A0A8S3ZXU5"/>
<dbReference type="InterPro" id="IPR036249">
    <property type="entry name" value="Thioredoxin-like_sf"/>
</dbReference>
<proteinExistence type="predicted"/>
<evidence type="ECO:0000313" key="1">
    <source>
        <dbReference type="EMBL" id="CAG5134299.1"/>
    </source>
</evidence>
<dbReference type="SUPFAM" id="SSF52833">
    <property type="entry name" value="Thioredoxin-like"/>
    <property type="match status" value="1"/>
</dbReference>
<dbReference type="Gene3D" id="3.40.30.10">
    <property type="entry name" value="Glutaredoxin"/>
    <property type="match status" value="1"/>
</dbReference>
<sequence length="154" mass="17359">SDQERERNTVFFSRNITHLYDGNIETFVAPLEKCLIYFHATGTSPNPGLEYSFSKVADTVNHPGYGFGVIDCGYMPSLCYMYDVHRTPALKLFSNGFEVSTISAPESLTPEAMQKLMVMSPVLNKPLVKVGEDLMAKKARQQQQTPTRHGKFCW</sequence>
<keyword evidence="2" id="KW-1185">Reference proteome</keyword>
<comment type="caution">
    <text evidence="1">The sequence shown here is derived from an EMBL/GenBank/DDBJ whole genome shotgun (WGS) entry which is preliminary data.</text>
</comment>
<protein>
    <submittedName>
        <fullName evidence="1">Uncharacterized protein</fullName>
    </submittedName>
</protein>